<dbReference type="PANTHER" id="PTHR21342">
    <property type="entry name" value="PHOSPHOPANTETHEINE ADENYLYLTRANSFERASE"/>
    <property type="match status" value="1"/>
</dbReference>
<evidence type="ECO:0000256" key="8">
    <source>
        <dbReference type="ARBA" id="ARBA00029346"/>
    </source>
</evidence>
<dbReference type="GO" id="GO:0005737">
    <property type="term" value="C:cytoplasm"/>
    <property type="evidence" value="ECO:0007669"/>
    <property type="project" value="UniProtKB-SubCell"/>
</dbReference>
<name>A0A0D6A3I0_9LACO</name>
<keyword evidence="6 9" id="KW-0460">Magnesium</keyword>
<evidence type="ECO:0000256" key="1">
    <source>
        <dbReference type="ARBA" id="ARBA00022490"/>
    </source>
</evidence>
<dbReference type="HAMAP" id="MF_00151">
    <property type="entry name" value="PPAT_bact"/>
    <property type="match status" value="1"/>
</dbReference>
<feature type="binding site" evidence="9">
    <location>
        <position position="9"/>
    </location>
    <ligand>
        <name>substrate</name>
    </ligand>
</feature>
<evidence type="ECO:0000256" key="7">
    <source>
        <dbReference type="ARBA" id="ARBA00022993"/>
    </source>
</evidence>
<dbReference type="InterPro" id="IPR004821">
    <property type="entry name" value="Cyt_trans-like"/>
</dbReference>
<dbReference type="PANTHER" id="PTHR21342:SF1">
    <property type="entry name" value="PHOSPHOPANTETHEINE ADENYLYLTRANSFERASE"/>
    <property type="match status" value="1"/>
</dbReference>
<feature type="binding site" evidence="9">
    <location>
        <begin position="89"/>
        <end position="91"/>
    </location>
    <ligand>
        <name>ATP</name>
        <dbReference type="ChEBI" id="CHEBI:30616"/>
    </ligand>
</feature>
<protein>
    <recommendedName>
        <fullName evidence="9">Phosphopantetheine adenylyltransferase</fullName>
        <ecNumber evidence="9">2.7.7.3</ecNumber>
    </recommendedName>
    <alternativeName>
        <fullName evidence="9">Dephospho-CoA pyrophosphorylase</fullName>
    </alternativeName>
    <alternativeName>
        <fullName evidence="9">Pantetheine-phosphate adenylyltransferase</fullName>
        <shortName evidence="9">PPAT</shortName>
    </alternativeName>
</protein>
<evidence type="ECO:0000256" key="9">
    <source>
        <dbReference type="HAMAP-Rule" id="MF_00151"/>
    </source>
</evidence>
<dbReference type="UniPathway" id="UPA00241">
    <property type="reaction ID" value="UER00355"/>
</dbReference>
<dbReference type="KEGG" id="lae:LBAT_0993"/>
<evidence type="ECO:0000313" key="12">
    <source>
        <dbReference type="Proteomes" id="UP000035709"/>
    </source>
</evidence>
<dbReference type="EC" id="2.7.7.3" evidence="9"/>
<keyword evidence="7 9" id="KW-0173">Coenzyme A biosynthesis</keyword>
<dbReference type="GO" id="GO:0015937">
    <property type="term" value="P:coenzyme A biosynthetic process"/>
    <property type="evidence" value="ECO:0007669"/>
    <property type="project" value="UniProtKB-UniRule"/>
</dbReference>
<dbReference type="NCBIfam" id="TIGR00125">
    <property type="entry name" value="cyt_tran_rel"/>
    <property type="match status" value="1"/>
</dbReference>
<dbReference type="Proteomes" id="UP000035709">
    <property type="component" value="Chromosome"/>
</dbReference>
<evidence type="ECO:0000256" key="5">
    <source>
        <dbReference type="ARBA" id="ARBA00022840"/>
    </source>
</evidence>
<keyword evidence="2 9" id="KW-0808">Transferase</keyword>
<evidence type="ECO:0000256" key="2">
    <source>
        <dbReference type="ARBA" id="ARBA00022679"/>
    </source>
</evidence>
<feature type="site" description="Transition state stabilizer" evidence="9">
    <location>
        <position position="17"/>
    </location>
</feature>
<feature type="binding site" evidence="9">
    <location>
        <begin position="124"/>
        <end position="130"/>
    </location>
    <ligand>
        <name>ATP</name>
        <dbReference type="ChEBI" id="CHEBI:30616"/>
    </ligand>
</feature>
<dbReference type="STRING" id="1600.LBAT_0993"/>
<dbReference type="OrthoDB" id="9806661at2"/>
<dbReference type="NCBIfam" id="TIGR01510">
    <property type="entry name" value="coaD_prev_kdtB"/>
    <property type="match status" value="1"/>
</dbReference>
<dbReference type="GO" id="GO:0005524">
    <property type="term" value="F:ATP binding"/>
    <property type="evidence" value="ECO:0007669"/>
    <property type="project" value="UniProtKB-KW"/>
</dbReference>
<feature type="binding site" evidence="9">
    <location>
        <position position="17"/>
    </location>
    <ligand>
        <name>ATP</name>
        <dbReference type="ChEBI" id="CHEBI:30616"/>
    </ligand>
</feature>
<sequence length="164" mass="18108">MTVALFPGSYDPITNGHVDIALKAAQIFDKVYVAVMTNTTKQYIFSADERVKLVQDALKGNSKIAVLKRPDALTVNVARELGASVIVRGVRNSEDFRYEQQIAGINKQLDPDVQTVLMFTASKNSFVASSMIKEVAKFSGDVSAFLPEKSAQALREKMRRNHAK</sequence>
<evidence type="ECO:0000256" key="3">
    <source>
        <dbReference type="ARBA" id="ARBA00022695"/>
    </source>
</evidence>
<keyword evidence="12" id="KW-1185">Reference proteome</keyword>
<comment type="pathway">
    <text evidence="9">Cofactor biosynthesis; coenzyme A biosynthesis; CoA from (R)-pantothenate: step 4/5.</text>
</comment>
<feature type="domain" description="Cytidyltransferase-like" evidence="10">
    <location>
        <begin position="5"/>
        <end position="134"/>
    </location>
</feature>
<dbReference type="SUPFAM" id="SSF52374">
    <property type="entry name" value="Nucleotidylyl transferase"/>
    <property type="match status" value="1"/>
</dbReference>
<dbReference type="PRINTS" id="PR01020">
    <property type="entry name" value="LPSBIOSNTHSS"/>
</dbReference>
<dbReference type="AlphaFoldDB" id="A0A0D6A3I0"/>
<evidence type="ECO:0000256" key="6">
    <source>
        <dbReference type="ARBA" id="ARBA00022842"/>
    </source>
</evidence>
<accession>A0A0D6A3I0</accession>
<dbReference type="EMBL" id="AP014808">
    <property type="protein sequence ID" value="BAQ57382.1"/>
    <property type="molecule type" value="Genomic_DNA"/>
</dbReference>
<dbReference type="InterPro" id="IPR001980">
    <property type="entry name" value="PPAT"/>
</dbReference>
<evidence type="ECO:0000313" key="11">
    <source>
        <dbReference type="EMBL" id="BAQ57382.1"/>
    </source>
</evidence>
<comment type="catalytic activity">
    <reaction evidence="8 9">
        <text>(R)-4'-phosphopantetheine + ATP + H(+) = 3'-dephospho-CoA + diphosphate</text>
        <dbReference type="Rhea" id="RHEA:19801"/>
        <dbReference type="ChEBI" id="CHEBI:15378"/>
        <dbReference type="ChEBI" id="CHEBI:30616"/>
        <dbReference type="ChEBI" id="CHEBI:33019"/>
        <dbReference type="ChEBI" id="CHEBI:57328"/>
        <dbReference type="ChEBI" id="CHEBI:61723"/>
        <dbReference type="EC" id="2.7.7.3"/>
    </reaction>
</comment>
<feature type="binding site" evidence="9">
    <location>
        <position position="74"/>
    </location>
    <ligand>
        <name>substrate</name>
    </ligand>
</feature>
<dbReference type="GO" id="GO:0004595">
    <property type="term" value="F:pantetheine-phosphate adenylyltransferase activity"/>
    <property type="evidence" value="ECO:0007669"/>
    <property type="project" value="UniProtKB-UniRule"/>
</dbReference>
<keyword evidence="4 9" id="KW-0547">Nucleotide-binding</keyword>
<evidence type="ECO:0000256" key="4">
    <source>
        <dbReference type="ARBA" id="ARBA00022741"/>
    </source>
</evidence>
<gene>
    <name evidence="9" type="primary">coaD</name>
    <name evidence="11" type="ORF">LBAT_0993</name>
</gene>
<dbReference type="Pfam" id="PF01467">
    <property type="entry name" value="CTP_transf_like"/>
    <property type="match status" value="1"/>
</dbReference>
<feature type="binding site" evidence="9">
    <location>
        <position position="88"/>
    </location>
    <ligand>
        <name>substrate</name>
    </ligand>
</feature>
<feature type="binding site" evidence="9">
    <location>
        <begin position="9"/>
        <end position="10"/>
    </location>
    <ligand>
        <name>ATP</name>
        <dbReference type="ChEBI" id="CHEBI:30616"/>
    </ligand>
</feature>
<dbReference type="PATRIC" id="fig|1600.4.peg.1017"/>
<dbReference type="InterPro" id="IPR014729">
    <property type="entry name" value="Rossmann-like_a/b/a_fold"/>
</dbReference>
<proteinExistence type="inferred from homology"/>
<comment type="subcellular location">
    <subcellularLocation>
        <location evidence="9">Cytoplasm</location>
    </subcellularLocation>
</comment>
<dbReference type="RefSeq" id="WP_060459528.1">
    <property type="nucleotide sequence ID" value="NZ_AP014808.1"/>
</dbReference>
<reference evidence="11 12" key="1">
    <citation type="submission" date="2015-03" db="EMBL/GenBank/DDBJ databases">
        <title>Complete genome sequence of Lactobacillus acetotolerans NBRC 13120.</title>
        <authorList>
            <person name="Toh H."/>
            <person name="Morita H."/>
            <person name="Fujita N."/>
        </authorList>
    </citation>
    <scope>NUCLEOTIDE SEQUENCE [LARGE SCALE GENOMIC DNA]</scope>
    <source>
        <strain evidence="11 12">NBRC 13120</strain>
    </source>
</reference>
<feature type="binding site" evidence="9">
    <location>
        <position position="41"/>
    </location>
    <ligand>
        <name>substrate</name>
    </ligand>
</feature>
<comment type="subunit">
    <text evidence="9">Homohexamer.</text>
</comment>
<comment type="similarity">
    <text evidence="9">Belongs to the bacterial CoaD family.</text>
</comment>
<dbReference type="CDD" id="cd02163">
    <property type="entry name" value="PPAT"/>
    <property type="match status" value="1"/>
</dbReference>
<dbReference type="Gene3D" id="3.40.50.620">
    <property type="entry name" value="HUPs"/>
    <property type="match status" value="1"/>
</dbReference>
<comment type="function">
    <text evidence="9">Reversibly transfers an adenylyl group from ATP to 4'-phosphopantetheine, yielding dephospho-CoA (dPCoA) and pyrophosphate.</text>
</comment>
<evidence type="ECO:0000259" key="10">
    <source>
        <dbReference type="Pfam" id="PF01467"/>
    </source>
</evidence>
<organism evidence="11 12">
    <name type="scientific">Lactobacillus acetotolerans</name>
    <dbReference type="NCBI Taxonomy" id="1600"/>
    <lineage>
        <taxon>Bacteria</taxon>
        <taxon>Bacillati</taxon>
        <taxon>Bacillota</taxon>
        <taxon>Bacilli</taxon>
        <taxon>Lactobacillales</taxon>
        <taxon>Lactobacillaceae</taxon>
        <taxon>Lactobacillus</taxon>
    </lineage>
</organism>
<feature type="binding site" evidence="9">
    <location>
        <position position="99"/>
    </location>
    <ligand>
        <name>ATP</name>
        <dbReference type="ChEBI" id="CHEBI:30616"/>
    </ligand>
</feature>
<keyword evidence="3 9" id="KW-0548">Nucleotidyltransferase</keyword>
<comment type="cofactor">
    <cofactor evidence="9">
        <name>Mg(2+)</name>
        <dbReference type="ChEBI" id="CHEBI:18420"/>
    </cofactor>
</comment>
<keyword evidence="5 9" id="KW-0067">ATP-binding</keyword>
<keyword evidence="1 9" id="KW-0963">Cytoplasm</keyword>